<name>A0A6N7BZ81_9GAMM</name>
<gene>
    <name evidence="2" type="ORF">FQV37_438</name>
</gene>
<keyword evidence="1" id="KW-0732">Signal</keyword>
<keyword evidence="3" id="KW-1185">Reference proteome</keyword>
<feature type="signal peptide" evidence="1">
    <location>
        <begin position="1"/>
        <end position="22"/>
    </location>
</feature>
<accession>A0A6N7BZ81</accession>
<evidence type="ECO:0000313" key="3">
    <source>
        <dbReference type="Proteomes" id="UP000471465"/>
    </source>
</evidence>
<dbReference type="AlphaFoldDB" id="A0A6N7BZ81"/>
<dbReference type="PROSITE" id="PS51257">
    <property type="entry name" value="PROKAR_LIPOPROTEIN"/>
    <property type="match status" value="1"/>
</dbReference>
<feature type="chain" id="PRO_5026656467" description="Lipoprotein" evidence="1">
    <location>
        <begin position="23"/>
        <end position="190"/>
    </location>
</feature>
<proteinExistence type="predicted"/>
<organism evidence="2 3">
    <name type="scientific">Psychrobacter nivimaris</name>
    <dbReference type="NCBI Taxonomy" id="281738"/>
    <lineage>
        <taxon>Bacteria</taxon>
        <taxon>Pseudomonadati</taxon>
        <taxon>Pseudomonadota</taxon>
        <taxon>Gammaproteobacteria</taxon>
        <taxon>Moraxellales</taxon>
        <taxon>Moraxellaceae</taxon>
        <taxon>Psychrobacter</taxon>
    </lineage>
</organism>
<evidence type="ECO:0008006" key="4">
    <source>
        <dbReference type="Google" id="ProtNLM"/>
    </source>
</evidence>
<comment type="caution">
    <text evidence="2">The sequence shown here is derived from an EMBL/GenBank/DDBJ whole genome shotgun (WGS) entry which is preliminary data.</text>
</comment>
<evidence type="ECO:0000256" key="1">
    <source>
        <dbReference type="SAM" id="SignalP"/>
    </source>
</evidence>
<dbReference type="EMBL" id="VZIZ01000014">
    <property type="protein sequence ID" value="KAF0568934.1"/>
    <property type="molecule type" value="Genomic_DNA"/>
</dbReference>
<evidence type="ECO:0000313" key="2">
    <source>
        <dbReference type="EMBL" id="KAF0568934.1"/>
    </source>
</evidence>
<sequence length="190" mass="20728">MNTSYRQFHSIVGLIIMTSTLAALTGCNSMSPTMNSDSHSKVKSVASTTSNLPTIESNILGDNVSADNFSTDKVSADYATADYYKRAQGYDWVGVLVRAESDRQIDIKVRSRSDIKKPTCHFDGKATLMGQDTAHGMIFQSKVNDSTTFFQFKDDTLIIDSPDKYALNYFCSGGGSLAGEYKKLAAGLEI</sequence>
<dbReference type="Proteomes" id="UP000471465">
    <property type="component" value="Unassembled WGS sequence"/>
</dbReference>
<reference evidence="2 3" key="1">
    <citation type="submission" date="2019-09" db="EMBL/GenBank/DDBJ databases">
        <title>Draft genome sequence of Psychrobacter nivimaris LAMA 639, in search for biotechnological relevant genes.</title>
        <authorList>
            <person name="Lima A.O.S."/>
            <person name="Staloch B.E.K."/>
            <person name="Freitas R.C."/>
            <person name="Niero H."/>
            <person name="Silva M.A.C."/>
        </authorList>
    </citation>
    <scope>NUCLEOTIDE SEQUENCE [LARGE SCALE GENOMIC DNA]</scope>
    <source>
        <strain evidence="2 3">LAMA 639</strain>
    </source>
</reference>
<protein>
    <recommendedName>
        <fullName evidence="4">Lipoprotein</fullName>
    </recommendedName>
</protein>